<dbReference type="Proteomes" id="UP000198832">
    <property type="component" value="Unassembled WGS sequence"/>
</dbReference>
<dbReference type="InterPro" id="IPR051199">
    <property type="entry name" value="LPS_LOS_Heptosyltrfase"/>
</dbReference>
<proteinExistence type="predicted"/>
<dbReference type="PANTHER" id="PTHR30160">
    <property type="entry name" value="TETRAACYLDISACCHARIDE 4'-KINASE-RELATED"/>
    <property type="match status" value="1"/>
</dbReference>
<evidence type="ECO:0000313" key="3">
    <source>
        <dbReference type="EMBL" id="SFC33564.1"/>
    </source>
</evidence>
<evidence type="ECO:0000256" key="2">
    <source>
        <dbReference type="ARBA" id="ARBA00022679"/>
    </source>
</evidence>
<evidence type="ECO:0000313" key="4">
    <source>
        <dbReference type="Proteomes" id="UP000198832"/>
    </source>
</evidence>
<organism evidence="3 4">
    <name type="scientific">Nocardioides terrae</name>
    <dbReference type="NCBI Taxonomy" id="574651"/>
    <lineage>
        <taxon>Bacteria</taxon>
        <taxon>Bacillati</taxon>
        <taxon>Actinomycetota</taxon>
        <taxon>Actinomycetes</taxon>
        <taxon>Propionibacteriales</taxon>
        <taxon>Nocardioidaceae</taxon>
        <taxon>Nocardioides</taxon>
    </lineage>
</organism>
<protein>
    <submittedName>
        <fullName evidence="3">ADP-heptose:LPS heptosyltransferase</fullName>
    </submittedName>
</protein>
<name>A0A1I1IBL1_9ACTN</name>
<gene>
    <name evidence="3" type="ORF">SAMN04487968_105222</name>
</gene>
<dbReference type="EMBL" id="FOLB01000005">
    <property type="protein sequence ID" value="SFC33564.1"/>
    <property type="molecule type" value="Genomic_DNA"/>
</dbReference>
<dbReference type="Gene3D" id="3.40.50.2000">
    <property type="entry name" value="Glycogen Phosphorylase B"/>
    <property type="match status" value="2"/>
</dbReference>
<dbReference type="GO" id="GO:0005829">
    <property type="term" value="C:cytosol"/>
    <property type="evidence" value="ECO:0007669"/>
    <property type="project" value="TreeGrafter"/>
</dbReference>
<keyword evidence="1" id="KW-0328">Glycosyltransferase</keyword>
<dbReference type="AlphaFoldDB" id="A0A1I1IBL1"/>
<sequence length="307" mass="32118">MRALVYRAIGLGDLLTGVPALRALRRALPGHQIVLAAPGSQRPLVELVDAVDRLIPTAELEPVAWDGPPPEVGIDLHGNGLASRSLVEALSPGRLLAYDLSTWNPDEHERVRWCRLVASAWDVRADPDDVLLRPPSCAPPVARAAIVHPGAASGSRRWPAERFAAVAAALRDAGEEVVVTGSPDERDLAERVASLAGLRPEAVLAGRTDLGHLAALVADARLVVAGDTGVAHLASAYATPSVLLFGPTPPSRWGPPPGPHTVLWQGTGVGDPHAADPDPALLEITVDEVLMAAYGVLRPGGLSNRTA</sequence>
<dbReference type="CDD" id="cd03789">
    <property type="entry name" value="GT9_LPS_heptosyltransferase"/>
    <property type="match status" value="1"/>
</dbReference>
<evidence type="ECO:0000256" key="1">
    <source>
        <dbReference type="ARBA" id="ARBA00022676"/>
    </source>
</evidence>
<dbReference type="PANTHER" id="PTHR30160:SF1">
    <property type="entry name" value="LIPOPOLYSACCHARIDE 1,2-N-ACETYLGLUCOSAMINETRANSFERASE-RELATED"/>
    <property type="match status" value="1"/>
</dbReference>
<dbReference type="Pfam" id="PF01075">
    <property type="entry name" value="Glyco_transf_9"/>
    <property type="match status" value="1"/>
</dbReference>
<dbReference type="SUPFAM" id="SSF53756">
    <property type="entry name" value="UDP-Glycosyltransferase/glycogen phosphorylase"/>
    <property type="match status" value="1"/>
</dbReference>
<dbReference type="GO" id="GO:0008713">
    <property type="term" value="F:ADP-heptose-lipopolysaccharide heptosyltransferase activity"/>
    <property type="evidence" value="ECO:0007669"/>
    <property type="project" value="TreeGrafter"/>
</dbReference>
<keyword evidence="2 3" id="KW-0808">Transferase</keyword>
<dbReference type="STRING" id="574651.SAMN04487968_105222"/>
<reference evidence="3 4" key="1">
    <citation type="submission" date="2016-10" db="EMBL/GenBank/DDBJ databases">
        <authorList>
            <person name="de Groot N.N."/>
        </authorList>
    </citation>
    <scope>NUCLEOTIDE SEQUENCE [LARGE SCALE GENOMIC DNA]</scope>
    <source>
        <strain evidence="3 4">CGMCC 1.7056</strain>
    </source>
</reference>
<accession>A0A1I1IBL1</accession>
<dbReference type="GO" id="GO:0009244">
    <property type="term" value="P:lipopolysaccharide core region biosynthetic process"/>
    <property type="evidence" value="ECO:0007669"/>
    <property type="project" value="TreeGrafter"/>
</dbReference>
<keyword evidence="4" id="KW-1185">Reference proteome</keyword>
<dbReference type="InterPro" id="IPR002201">
    <property type="entry name" value="Glyco_trans_9"/>
</dbReference>